<dbReference type="Proteomes" id="UP000479710">
    <property type="component" value="Unassembled WGS sequence"/>
</dbReference>
<organism evidence="1 2">
    <name type="scientific">Oryza meyeriana var. granulata</name>
    <dbReference type="NCBI Taxonomy" id="110450"/>
    <lineage>
        <taxon>Eukaryota</taxon>
        <taxon>Viridiplantae</taxon>
        <taxon>Streptophyta</taxon>
        <taxon>Embryophyta</taxon>
        <taxon>Tracheophyta</taxon>
        <taxon>Spermatophyta</taxon>
        <taxon>Magnoliopsida</taxon>
        <taxon>Liliopsida</taxon>
        <taxon>Poales</taxon>
        <taxon>Poaceae</taxon>
        <taxon>BOP clade</taxon>
        <taxon>Oryzoideae</taxon>
        <taxon>Oryzeae</taxon>
        <taxon>Oryzinae</taxon>
        <taxon>Oryza</taxon>
        <taxon>Oryza meyeriana</taxon>
    </lineage>
</organism>
<gene>
    <name evidence="1" type="ORF">E2562_037211</name>
</gene>
<keyword evidence="2" id="KW-1185">Reference proteome</keyword>
<name>A0A6G1E8M8_9ORYZ</name>
<sequence length="70" mass="7279">MALPPPARTVADYYLPPSAALQRRLAVALGNQRQAPVTSSKSRSTSICPCVASGLSAVLGSNEQQLLSPD</sequence>
<reference evidence="1 2" key="1">
    <citation type="submission" date="2019-11" db="EMBL/GenBank/DDBJ databases">
        <title>Whole genome sequence of Oryza granulata.</title>
        <authorList>
            <person name="Li W."/>
        </authorList>
    </citation>
    <scope>NUCLEOTIDE SEQUENCE [LARGE SCALE GENOMIC DNA]</scope>
    <source>
        <strain evidence="2">cv. Menghai</strain>
        <tissue evidence="1">Leaf</tissue>
    </source>
</reference>
<dbReference type="EMBL" id="SPHZ02000005">
    <property type="protein sequence ID" value="KAF0920794.1"/>
    <property type="molecule type" value="Genomic_DNA"/>
</dbReference>
<comment type="caution">
    <text evidence="1">The sequence shown here is derived from an EMBL/GenBank/DDBJ whole genome shotgun (WGS) entry which is preliminary data.</text>
</comment>
<evidence type="ECO:0000313" key="2">
    <source>
        <dbReference type="Proteomes" id="UP000479710"/>
    </source>
</evidence>
<protein>
    <submittedName>
        <fullName evidence="1">Uncharacterized protein</fullName>
    </submittedName>
</protein>
<evidence type="ECO:0000313" key="1">
    <source>
        <dbReference type="EMBL" id="KAF0920794.1"/>
    </source>
</evidence>
<proteinExistence type="predicted"/>
<dbReference type="AlphaFoldDB" id="A0A6G1E8M8"/>
<accession>A0A6G1E8M8</accession>